<dbReference type="Proteomes" id="UP000000393">
    <property type="component" value="Chromosome"/>
</dbReference>
<dbReference type="eggNOG" id="COG0446">
    <property type="taxonomic scope" value="Bacteria"/>
</dbReference>
<keyword evidence="9" id="KW-1185">Reference proteome</keyword>
<dbReference type="Gene3D" id="3.50.50.60">
    <property type="entry name" value="FAD/NAD(P)-binding domain"/>
    <property type="match status" value="2"/>
</dbReference>
<reference evidence="8 9" key="1">
    <citation type="submission" date="2010-06" db="EMBL/GenBank/DDBJ databases">
        <title>Complete sequence of chromosome of Nitrosococcus watsoni C-113.</title>
        <authorList>
            <consortium name="US DOE Joint Genome Institute"/>
            <person name="Lucas S."/>
            <person name="Copeland A."/>
            <person name="Lapidus A."/>
            <person name="Cheng J.-F."/>
            <person name="Bruce D."/>
            <person name="Goodwin L."/>
            <person name="Pitluck S."/>
            <person name="Malfatti S.A."/>
            <person name="Chain P.S.G."/>
            <person name="Land M."/>
            <person name="Hauser L."/>
            <person name="Kyrpides N."/>
            <person name="Ivanova N."/>
            <person name="Cambell M.A."/>
            <person name="Heidelberg J.F."/>
            <person name="Klotz M.G."/>
            <person name="Woyke T."/>
        </authorList>
    </citation>
    <scope>NUCLEOTIDE SEQUENCE [LARGE SCALE GENOMIC DNA]</scope>
    <source>
        <strain evidence="8 9">C-113</strain>
    </source>
</reference>
<dbReference type="InterPro" id="IPR015904">
    <property type="entry name" value="Sulphide_quinone_reductase"/>
</dbReference>
<evidence type="ECO:0000259" key="7">
    <source>
        <dbReference type="Pfam" id="PF07992"/>
    </source>
</evidence>
<gene>
    <name evidence="8" type="ordered locus">Nwat_1811</name>
</gene>
<dbReference type="FunFam" id="3.50.50.60:FF:000034">
    <property type="entry name" value="sulfide:quinone oxidoreductase, mitochondrial"/>
    <property type="match status" value="1"/>
</dbReference>
<evidence type="ECO:0000256" key="2">
    <source>
        <dbReference type="ARBA" id="ARBA00022630"/>
    </source>
</evidence>
<dbReference type="EMBL" id="CP002086">
    <property type="protein sequence ID" value="ADJ28667.1"/>
    <property type="molecule type" value="Genomic_DNA"/>
</dbReference>
<keyword evidence="6" id="KW-0560">Oxidoreductase</keyword>
<accession>D8K6Z0</accession>
<dbReference type="InterPro" id="IPR036188">
    <property type="entry name" value="FAD/NAD-bd_sf"/>
</dbReference>
<keyword evidence="5" id="KW-0809">Transit peptide</keyword>
<dbReference type="RefSeq" id="WP_013220759.1">
    <property type="nucleotide sequence ID" value="NC_014315.1"/>
</dbReference>
<dbReference type="KEGG" id="nwa:Nwat_1811"/>
<feature type="domain" description="FAD/NAD(P)-binding" evidence="7">
    <location>
        <begin position="7"/>
        <end position="125"/>
    </location>
</feature>
<dbReference type="OrthoDB" id="9802771at2"/>
<dbReference type="GO" id="GO:0071949">
    <property type="term" value="F:FAD binding"/>
    <property type="evidence" value="ECO:0007669"/>
    <property type="project" value="TreeGrafter"/>
</dbReference>
<dbReference type="SUPFAM" id="SSF51905">
    <property type="entry name" value="FAD/NAD(P)-binding domain"/>
    <property type="match status" value="2"/>
</dbReference>
<dbReference type="AlphaFoldDB" id="D8K6Z0"/>
<evidence type="ECO:0000256" key="4">
    <source>
        <dbReference type="ARBA" id="ARBA00022827"/>
    </source>
</evidence>
<name>D8K6Z0_NITWC</name>
<dbReference type="PANTHER" id="PTHR10632:SF2">
    <property type="entry name" value="SULFIDE:QUINONE OXIDOREDUCTASE, MITOCHONDRIAL"/>
    <property type="match status" value="1"/>
</dbReference>
<organism evidence="8 9">
    <name type="scientific">Nitrosococcus watsoni (strain C-113)</name>
    <dbReference type="NCBI Taxonomy" id="105559"/>
    <lineage>
        <taxon>Bacteria</taxon>
        <taxon>Pseudomonadati</taxon>
        <taxon>Pseudomonadota</taxon>
        <taxon>Gammaproteobacteria</taxon>
        <taxon>Chromatiales</taxon>
        <taxon>Chromatiaceae</taxon>
        <taxon>Nitrosococcus</taxon>
    </lineage>
</organism>
<evidence type="ECO:0000256" key="6">
    <source>
        <dbReference type="ARBA" id="ARBA00023002"/>
    </source>
</evidence>
<evidence type="ECO:0000256" key="5">
    <source>
        <dbReference type="ARBA" id="ARBA00022946"/>
    </source>
</evidence>
<protein>
    <submittedName>
        <fullName evidence="8">FAD-dependent pyridine nucleotide-disulfide oxidoreductase</fullName>
    </submittedName>
</protein>
<dbReference type="GO" id="GO:0048038">
    <property type="term" value="F:quinone binding"/>
    <property type="evidence" value="ECO:0007669"/>
    <property type="project" value="UniProtKB-KW"/>
</dbReference>
<dbReference type="HOGENOM" id="CLU_030742_2_0_6"/>
<dbReference type="Pfam" id="PF07992">
    <property type="entry name" value="Pyr_redox_2"/>
    <property type="match status" value="1"/>
</dbReference>
<evidence type="ECO:0000256" key="1">
    <source>
        <dbReference type="ARBA" id="ARBA00001974"/>
    </source>
</evidence>
<evidence type="ECO:0000256" key="3">
    <source>
        <dbReference type="ARBA" id="ARBA00022719"/>
    </source>
</evidence>
<dbReference type="STRING" id="105559.Nwat_1811"/>
<comment type="cofactor">
    <cofactor evidence="1">
        <name>FAD</name>
        <dbReference type="ChEBI" id="CHEBI:57692"/>
    </cofactor>
</comment>
<proteinExistence type="predicted"/>
<keyword evidence="3" id="KW-0874">Quinone</keyword>
<evidence type="ECO:0000313" key="9">
    <source>
        <dbReference type="Proteomes" id="UP000000393"/>
    </source>
</evidence>
<keyword evidence="4" id="KW-0274">FAD</keyword>
<dbReference type="GO" id="GO:0070221">
    <property type="term" value="P:sulfide oxidation, using sulfide:quinone oxidoreductase"/>
    <property type="evidence" value="ECO:0007669"/>
    <property type="project" value="TreeGrafter"/>
</dbReference>
<evidence type="ECO:0000313" key="8">
    <source>
        <dbReference type="EMBL" id="ADJ28667.1"/>
    </source>
</evidence>
<dbReference type="InterPro" id="IPR023753">
    <property type="entry name" value="FAD/NAD-binding_dom"/>
</dbReference>
<dbReference type="GO" id="GO:0070224">
    <property type="term" value="F:sulfide:quinone oxidoreductase activity"/>
    <property type="evidence" value="ECO:0007669"/>
    <property type="project" value="TreeGrafter"/>
</dbReference>
<dbReference type="PANTHER" id="PTHR10632">
    <property type="entry name" value="SULFIDE:QUINONE OXIDOREDUCTASE"/>
    <property type="match status" value="1"/>
</dbReference>
<keyword evidence="2" id="KW-0285">Flavoprotein</keyword>
<sequence>MPRTHHRLLIVGGGAAGISVAANMRRKDKTMDIAIIEPSEVHYYQPAFTLVGGGVYDFNKTKRREQDLIPKEVEWIRDYAESFQPESNSVTLRSGNSVSYDYLVVCPGIQLDWHKIEGLEETLGKNGVSSNYSPRTASYTWECIRDFQGGTALFTQPPMPIKCAGAPQKAMYLAADRFRQRKLLDKANLEFCNAGPTMFGVPFFAEALDKVVAGYGIKPNFGCNLVAIDGPSHTATFEMVRADGSKEKTNKSFDFIHVTPPQSAPDFIKNSPLASAAGWVELDENTLQHPRFSNIFGLGDVGSTSNAKTAAAVRKQVPVVVRNILALINGRSLAPKYDGYGSCPLTTSLHSVILAEFSYGGKVTPSFPILNPRSNRLIWWWLKKYGLPPLYWDYMLKGYDWDIPHKASYAEKLVAATA</sequence>